<dbReference type="GO" id="GO:0006047">
    <property type="term" value="P:UDP-N-acetylglucosamine metabolic process"/>
    <property type="evidence" value="ECO:0007669"/>
    <property type="project" value="InterPro"/>
</dbReference>
<gene>
    <name evidence="2" type="ORF">MSIBF_A290002</name>
</gene>
<evidence type="ECO:0000313" key="2">
    <source>
        <dbReference type="EMBL" id="CEG12898.1"/>
    </source>
</evidence>
<dbReference type="InterPro" id="IPR020004">
    <property type="entry name" value="UDP-GlcNAc_Epase"/>
</dbReference>
<dbReference type="AlphaFoldDB" id="A0A098EA70"/>
<name>A0A098EA70_9ZZZZ</name>
<proteinExistence type="predicted"/>
<dbReference type="CDD" id="cd03786">
    <property type="entry name" value="GTB_UDP-GlcNAc_2-Epimerase"/>
    <property type="match status" value="1"/>
</dbReference>
<keyword evidence="2" id="KW-0413">Isomerase</keyword>
<dbReference type="PANTHER" id="PTHR43174">
    <property type="entry name" value="UDP-N-ACETYLGLUCOSAMINE 2-EPIMERASE"/>
    <property type="match status" value="1"/>
</dbReference>
<dbReference type="EC" id="5.1.3.14" evidence="2"/>
<reference evidence="2" key="1">
    <citation type="submission" date="2014-09" db="EMBL/GenBank/DDBJ databases">
        <authorList>
            <person name="Probst J Alexander"/>
        </authorList>
    </citation>
    <scope>NUCLEOTIDE SEQUENCE</scope>
</reference>
<dbReference type="Gene3D" id="3.40.50.2000">
    <property type="entry name" value="Glycogen Phosphorylase B"/>
    <property type="match status" value="2"/>
</dbReference>
<protein>
    <submittedName>
        <fullName evidence="2">UDP-N-acetyl-D-glucosamine 2-epimerase, UDP-hydrolysing</fullName>
        <ecNumber evidence="2">5.1.3.14</ecNumber>
    </submittedName>
</protein>
<dbReference type="Pfam" id="PF02350">
    <property type="entry name" value="Epimerase_2"/>
    <property type="match status" value="1"/>
</dbReference>
<dbReference type="EMBL" id="CCXY01000212">
    <property type="protein sequence ID" value="CEG12898.1"/>
    <property type="molecule type" value="Genomic_DNA"/>
</dbReference>
<dbReference type="GO" id="GO:0008761">
    <property type="term" value="F:UDP-N-acetylglucosamine 2-epimerase activity"/>
    <property type="evidence" value="ECO:0007669"/>
    <property type="project" value="UniProtKB-EC"/>
</dbReference>
<evidence type="ECO:0000259" key="1">
    <source>
        <dbReference type="Pfam" id="PF02350"/>
    </source>
</evidence>
<dbReference type="InterPro" id="IPR003331">
    <property type="entry name" value="UDP_GlcNAc_Epimerase_2_dom"/>
</dbReference>
<dbReference type="NCBIfam" id="TIGR03568">
    <property type="entry name" value="NeuC_NnaA"/>
    <property type="match status" value="1"/>
</dbReference>
<dbReference type="SUPFAM" id="SSF53756">
    <property type="entry name" value="UDP-Glycosyltransferase/glycogen phosphorylase"/>
    <property type="match status" value="1"/>
</dbReference>
<organism evidence="2">
    <name type="scientific">groundwater metagenome</name>
    <dbReference type="NCBI Taxonomy" id="717931"/>
    <lineage>
        <taxon>unclassified sequences</taxon>
        <taxon>metagenomes</taxon>
        <taxon>ecological metagenomes</taxon>
    </lineage>
</organism>
<sequence length="382" mass="43403">MNKRKILYVTGTRADYGLMRSVLENIKQHPLLELEIVATGMHLMKEFGYTIHEVESEGYKINRINVTYEKDDKESMAIFIGKFIQKFAEKIRDIKPDIIMVLGDRGEMLGTAIVGSYLSIPVAHIHGGEITSTVDEFTRHAITKLSHIHFPATKKSAERIIKIGEDPNRIFIIGAPGLDSILNHTFHSKEEICNLLDLDTKEPILIIVQHPVTIYAEVSNKQMRETLEAIKDLEKQTIVIYPNADAGGRKIIKVIQEYKKFPFIHIIKNLEHDNYLSLMKNADVLIGNSSSGIIEAPSFYLPVVNIGTRQEGRERAENVIDVDHNKDEIIKAIEKALYNEEFKDKVKKCKNPYGDGKAGERIAKILSKIEINNKLLQKKLSY</sequence>
<dbReference type="InterPro" id="IPR029767">
    <property type="entry name" value="WecB-like"/>
</dbReference>
<dbReference type="GO" id="GO:0004553">
    <property type="term" value="F:hydrolase activity, hydrolyzing O-glycosyl compounds"/>
    <property type="evidence" value="ECO:0007669"/>
    <property type="project" value="InterPro"/>
</dbReference>
<feature type="domain" description="UDP-N-acetylglucosamine 2-epimerase" evidence="1">
    <location>
        <begin position="25"/>
        <end position="366"/>
    </location>
</feature>
<accession>A0A098EA70</accession>
<dbReference type="PANTHER" id="PTHR43174:SF3">
    <property type="entry name" value="UDP-N-ACETYLGLUCOSAMINE 2-EPIMERASE"/>
    <property type="match status" value="1"/>
</dbReference>